<sequence length="39" mass="4535">MMHVVGTLRDSSKRYLKVGGTKKQPVEATLVEIHHREFR</sequence>
<dbReference type="AlphaFoldDB" id="A0A098B8F3"/>
<organism evidence="1">
    <name type="scientific">Desulfitobacterium hafniense</name>
    <name type="common">Desulfitobacterium frappieri</name>
    <dbReference type="NCBI Taxonomy" id="49338"/>
    <lineage>
        <taxon>Bacteria</taxon>
        <taxon>Bacillati</taxon>
        <taxon>Bacillota</taxon>
        <taxon>Clostridia</taxon>
        <taxon>Eubacteriales</taxon>
        <taxon>Desulfitobacteriaceae</taxon>
        <taxon>Desulfitobacterium</taxon>
    </lineage>
</organism>
<name>A0A098B8F3_DESHA</name>
<evidence type="ECO:0000313" key="1">
    <source>
        <dbReference type="EMBL" id="CDX04640.1"/>
    </source>
</evidence>
<reference evidence="1" key="1">
    <citation type="submission" date="2014-07" db="EMBL/GenBank/DDBJ databases">
        <authorList>
            <person name="Hornung V.Bastian."/>
        </authorList>
    </citation>
    <scope>NUCLEOTIDE SEQUENCE</scope>
    <source>
        <strain evidence="1">PCE-S</strain>
    </source>
</reference>
<gene>
    <name evidence="1" type="ORF">DPCES_4754</name>
</gene>
<dbReference type="EMBL" id="LK996017">
    <property type="protein sequence ID" value="CDX04640.1"/>
    <property type="molecule type" value="Genomic_DNA"/>
</dbReference>
<accession>A0A098B8F3</accession>
<proteinExistence type="predicted"/>
<protein>
    <submittedName>
        <fullName evidence="1">Uncharacterized protein</fullName>
    </submittedName>
</protein>